<dbReference type="KEGG" id="crz:D1345_10460"/>
<name>A0AAD0W9B1_9NEIS</name>
<accession>A0AAD0W9B1</accession>
<dbReference type="RefSeq" id="WP_019103068.1">
    <property type="nucleotide sequence ID" value="NZ_CP031968.1"/>
</dbReference>
<reference evidence="1 2" key="1">
    <citation type="submission" date="2018-08" db="EMBL/GenBank/DDBJ databases">
        <title>Complete genome sequence of JP2-74.</title>
        <authorList>
            <person name="Wu L."/>
        </authorList>
    </citation>
    <scope>NUCLEOTIDE SEQUENCE [LARGE SCALE GENOMIC DNA]</scope>
    <source>
        <strain evidence="1 2">JP2-74</strain>
    </source>
</reference>
<sequence>MVDLVKMLSHRKGDGCTYRPNAGEVCLISGPNCDDDKGYTYLEVEILWKDELFVVYRHKNCWPVVNKWEHIRAKPIQDEQHHGGAAA</sequence>
<dbReference type="EMBL" id="CP031968">
    <property type="protein sequence ID" value="AXT46583.1"/>
    <property type="molecule type" value="Genomic_DNA"/>
</dbReference>
<gene>
    <name evidence="1" type="ORF">D1345_10460</name>
</gene>
<evidence type="ECO:0000313" key="1">
    <source>
        <dbReference type="EMBL" id="AXT46583.1"/>
    </source>
</evidence>
<dbReference type="AlphaFoldDB" id="A0AAD0W9B1"/>
<dbReference type="Proteomes" id="UP000259465">
    <property type="component" value="Chromosome"/>
</dbReference>
<evidence type="ECO:0000313" key="2">
    <source>
        <dbReference type="Proteomes" id="UP000259465"/>
    </source>
</evidence>
<protein>
    <submittedName>
        <fullName evidence="1">Uncharacterized protein</fullName>
    </submittedName>
</protein>
<keyword evidence="2" id="KW-1185">Reference proteome</keyword>
<organism evidence="1 2">
    <name type="scientific">Chromobacterium rhizoryzae</name>
    <dbReference type="NCBI Taxonomy" id="1778675"/>
    <lineage>
        <taxon>Bacteria</taxon>
        <taxon>Pseudomonadati</taxon>
        <taxon>Pseudomonadota</taxon>
        <taxon>Betaproteobacteria</taxon>
        <taxon>Neisseriales</taxon>
        <taxon>Chromobacteriaceae</taxon>
        <taxon>Chromobacterium</taxon>
    </lineage>
</organism>
<proteinExistence type="predicted"/>